<evidence type="ECO:0000313" key="2">
    <source>
        <dbReference type="Proteomes" id="UP000029736"/>
    </source>
</evidence>
<sequence length="317" mass="33821">MFRLLRGDVITHLAWSTWAAVPSTVTACRRPTAPSPRTNRYNGKELNEDYGIGLHDYGARWYDAAIGRWTSVDMMADDLMQLDKSPYAYAWNNPVKLTDPDGNCPWCIGAVVGAALDYSIQVGVNLAEGKKLGDALTDVDKKSILISAAAGATGAGLLKNASKLADPKTRKAAEMAVDASVNIVAQAANKGEVDLRETGIAMGLGQAVRTPVKKAVQDGAAETTQQLNKKVDAAKNALNKVQNRNRAGLAPEKASANTSAQRQRLQSIQRNRAAHIRSTNTDAAAAGAVSSGAGQRFINSLLPNTGPTYKTYVEKRD</sequence>
<protein>
    <recommendedName>
        <fullName evidence="3">RHS repeat-associated core domain-containing protein</fullName>
    </recommendedName>
</protein>
<proteinExistence type="predicted"/>
<accession>A0A098S6G5</accession>
<gene>
    <name evidence="1" type="ORF">IX84_12615</name>
</gene>
<dbReference type="NCBIfam" id="TIGR03696">
    <property type="entry name" value="Rhs_assc_core"/>
    <property type="match status" value="1"/>
</dbReference>
<dbReference type="PANTHER" id="PTHR32305">
    <property type="match status" value="1"/>
</dbReference>
<dbReference type="PROSITE" id="PS51257">
    <property type="entry name" value="PROKAR_LIPOPROTEIN"/>
    <property type="match status" value="1"/>
</dbReference>
<dbReference type="OrthoDB" id="667524at2"/>
<organism evidence="1 2">
    <name type="scientific">Phaeodactylibacter xiamenensis</name>
    <dbReference type="NCBI Taxonomy" id="1524460"/>
    <lineage>
        <taxon>Bacteria</taxon>
        <taxon>Pseudomonadati</taxon>
        <taxon>Bacteroidota</taxon>
        <taxon>Saprospiria</taxon>
        <taxon>Saprospirales</taxon>
        <taxon>Haliscomenobacteraceae</taxon>
        <taxon>Phaeodactylibacter</taxon>
    </lineage>
</organism>
<name>A0A098S6G5_9BACT</name>
<dbReference type="STRING" id="1524460.IX84_12615"/>
<dbReference type="InterPro" id="IPR050708">
    <property type="entry name" value="T6SS_VgrG/RHS"/>
</dbReference>
<dbReference type="AlphaFoldDB" id="A0A098S6G5"/>
<reference evidence="1 2" key="1">
    <citation type="journal article" date="2014" name="Int. J. Syst. Evol. Microbiol.">
        <title>Phaeodactylibacter xiamenensis gen. nov., sp. nov., a member of the family Saprospiraceae isolated from the marine alga Phaeodactylum tricornutum.</title>
        <authorList>
            <person name="Chen Z.Jr."/>
            <person name="Lei X."/>
            <person name="Lai Q."/>
            <person name="Li Y."/>
            <person name="Zhang B."/>
            <person name="Zhang J."/>
            <person name="Zhang H."/>
            <person name="Yang L."/>
            <person name="Zheng W."/>
            <person name="Tian Y."/>
            <person name="Yu Z."/>
            <person name="Xu H.Jr."/>
            <person name="Zheng T."/>
        </authorList>
    </citation>
    <scope>NUCLEOTIDE SEQUENCE [LARGE SCALE GENOMIC DNA]</scope>
    <source>
        <strain evidence="1 2">KD52</strain>
    </source>
</reference>
<dbReference type="Proteomes" id="UP000029736">
    <property type="component" value="Unassembled WGS sequence"/>
</dbReference>
<dbReference type="InterPro" id="IPR022385">
    <property type="entry name" value="Rhs_assc_core"/>
</dbReference>
<evidence type="ECO:0000313" key="1">
    <source>
        <dbReference type="EMBL" id="KGE87954.1"/>
    </source>
</evidence>
<comment type="caution">
    <text evidence="1">The sequence shown here is derived from an EMBL/GenBank/DDBJ whole genome shotgun (WGS) entry which is preliminary data.</text>
</comment>
<evidence type="ECO:0008006" key="3">
    <source>
        <dbReference type="Google" id="ProtNLM"/>
    </source>
</evidence>
<dbReference type="PANTHER" id="PTHR32305:SF15">
    <property type="entry name" value="PROTEIN RHSA-RELATED"/>
    <property type="match status" value="1"/>
</dbReference>
<keyword evidence="2" id="KW-1185">Reference proteome</keyword>
<dbReference type="EMBL" id="JPOS01000029">
    <property type="protein sequence ID" value="KGE87954.1"/>
    <property type="molecule type" value="Genomic_DNA"/>
</dbReference>
<dbReference type="Gene3D" id="2.180.10.10">
    <property type="entry name" value="RHS repeat-associated core"/>
    <property type="match status" value="1"/>
</dbReference>